<dbReference type="PANTHER" id="PTHR37820:SF1">
    <property type="entry name" value="CELL DIVISION PROTEIN FTSQ"/>
    <property type="match status" value="1"/>
</dbReference>
<evidence type="ECO:0000259" key="9">
    <source>
        <dbReference type="Pfam" id="PF08478"/>
    </source>
</evidence>
<feature type="compositionally biased region" description="Basic and acidic residues" evidence="6">
    <location>
        <begin position="47"/>
        <end position="56"/>
    </location>
</feature>
<comment type="caution">
    <text evidence="10">The sequence shown here is derived from an EMBL/GenBank/DDBJ whole genome shotgun (WGS) entry which is preliminary data.</text>
</comment>
<feature type="compositionally biased region" description="Low complexity" evidence="6">
    <location>
        <begin position="11"/>
        <end position="45"/>
    </location>
</feature>
<dbReference type="AlphaFoldDB" id="A0A495A9P7"/>
<evidence type="ECO:0000313" key="10">
    <source>
        <dbReference type="EMBL" id="RKQ36170.1"/>
    </source>
</evidence>
<evidence type="ECO:0000256" key="1">
    <source>
        <dbReference type="ARBA" id="ARBA00022475"/>
    </source>
</evidence>
<dbReference type="Proteomes" id="UP000249516">
    <property type="component" value="Unassembled WGS sequence"/>
</dbReference>
<feature type="domain" description="POTRA" evidence="9">
    <location>
        <begin position="145"/>
        <end position="212"/>
    </location>
</feature>
<dbReference type="Pfam" id="PF08478">
    <property type="entry name" value="POTRA_1"/>
    <property type="match status" value="1"/>
</dbReference>
<evidence type="ECO:0000256" key="7">
    <source>
        <dbReference type="SAM" id="Phobius"/>
    </source>
</evidence>
<dbReference type="InterPro" id="IPR005548">
    <property type="entry name" value="Cell_div_FtsQ/DivIB_C"/>
</dbReference>
<dbReference type="InterPro" id="IPR013685">
    <property type="entry name" value="POTRA_FtsQ_type"/>
</dbReference>
<keyword evidence="1" id="KW-1003">Cell membrane</keyword>
<proteinExistence type="predicted"/>
<evidence type="ECO:0000256" key="6">
    <source>
        <dbReference type="SAM" id="MobiDB-lite"/>
    </source>
</evidence>
<dbReference type="PANTHER" id="PTHR37820">
    <property type="entry name" value="CELL DIVISION PROTEIN DIVIB"/>
    <property type="match status" value="1"/>
</dbReference>
<keyword evidence="4 7" id="KW-1133">Transmembrane helix</keyword>
<dbReference type="EMBL" id="PNJG02000001">
    <property type="protein sequence ID" value="RKQ36170.1"/>
    <property type="molecule type" value="Genomic_DNA"/>
</dbReference>
<evidence type="ECO:0000256" key="3">
    <source>
        <dbReference type="ARBA" id="ARBA00022692"/>
    </source>
</evidence>
<keyword evidence="5" id="KW-0131">Cell cycle</keyword>
<organism evidence="10 11">
    <name type="scientific">Kocuria tytonis</name>
    <dbReference type="NCBI Taxonomy" id="2054280"/>
    <lineage>
        <taxon>Bacteria</taxon>
        <taxon>Bacillati</taxon>
        <taxon>Actinomycetota</taxon>
        <taxon>Actinomycetes</taxon>
        <taxon>Micrococcales</taxon>
        <taxon>Micrococcaceae</taxon>
        <taxon>Kocuria</taxon>
    </lineage>
</organism>
<dbReference type="Pfam" id="PF03799">
    <property type="entry name" value="FtsQ_DivIB_C"/>
    <property type="match status" value="1"/>
</dbReference>
<keyword evidence="11" id="KW-1185">Reference proteome</keyword>
<accession>A0A495A9P7</accession>
<keyword evidence="2" id="KW-0132">Cell division</keyword>
<dbReference type="OrthoDB" id="4793367at2"/>
<gene>
    <name evidence="10" type="ORF">C1C97_000335</name>
</gene>
<reference evidence="10 11" key="1">
    <citation type="submission" date="2018-10" db="EMBL/GenBank/DDBJ databases">
        <title>Kocuria tytouropygialis sp. nov., isolated from the uropygial gland of an American barn owl (Tyto furcata).</title>
        <authorList>
            <person name="Braun M.S."/>
            <person name="Wang E."/>
            <person name="Zimmermann S."/>
            <person name="Wagner H."/>
            <person name="Wink M."/>
        </authorList>
    </citation>
    <scope>NUCLEOTIDE SEQUENCE [LARGE SCALE GENOMIC DNA]</scope>
    <source>
        <strain evidence="10 11">442</strain>
    </source>
</reference>
<dbReference type="Gene3D" id="3.10.20.310">
    <property type="entry name" value="membrane protein fhac"/>
    <property type="match status" value="1"/>
</dbReference>
<dbReference type="GO" id="GO:0051301">
    <property type="term" value="P:cell division"/>
    <property type="evidence" value="ECO:0007669"/>
    <property type="project" value="UniProtKB-KW"/>
</dbReference>
<dbReference type="RefSeq" id="WP_121029508.1">
    <property type="nucleotide sequence ID" value="NZ_PNJG02000001.1"/>
</dbReference>
<protein>
    <submittedName>
        <fullName evidence="10">FtsQ-type POTRA domain-containing protein</fullName>
    </submittedName>
</protein>
<feature type="region of interest" description="Disordered" evidence="6">
    <location>
        <begin position="1"/>
        <end position="107"/>
    </location>
</feature>
<dbReference type="InterPro" id="IPR050487">
    <property type="entry name" value="FtsQ_DivIB"/>
</dbReference>
<evidence type="ECO:0000259" key="8">
    <source>
        <dbReference type="Pfam" id="PF03799"/>
    </source>
</evidence>
<feature type="domain" description="Cell division protein FtsQ/DivIB C-terminal" evidence="8">
    <location>
        <begin position="216"/>
        <end position="330"/>
    </location>
</feature>
<keyword evidence="7" id="KW-0472">Membrane</keyword>
<dbReference type="GO" id="GO:0005886">
    <property type="term" value="C:plasma membrane"/>
    <property type="evidence" value="ECO:0007669"/>
    <property type="project" value="TreeGrafter"/>
</dbReference>
<keyword evidence="3 7" id="KW-0812">Transmembrane</keyword>
<evidence type="ECO:0000256" key="5">
    <source>
        <dbReference type="ARBA" id="ARBA00023306"/>
    </source>
</evidence>
<evidence type="ECO:0000256" key="2">
    <source>
        <dbReference type="ARBA" id="ARBA00022618"/>
    </source>
</evidence>
<feature type="transmembrane region" description="Helical" evidence="7">
    <location>
        <begin position="121"/>
        <end position="145"/>
    </location>
</feature>
<name>A0A495A9P7_9MICC</name>
<sequence length="340" mass="35575">MARSVPPHQPPLRGAARAGAEPGPASAAAQDAAAAPGADDATAPRVRVNDGAKASRVDTGQFEAAPEAGGRFSTWRARRRAARAAASEPDEEPPAGAEAPQDGSTVLQFPHRPWRRRHRRLIAVLLSLLVLAVLALVVFFSPLFATRTIDVRGATLTDPQKVREALSGYHGVPMTRISKQDVMASVGDVPQVKSVDVAFEVPHTISVQLHERVGVAVVQDGDEVVLVDSEGKPLSSVPGARRPDVPLVAGGRDVLSTQKFHDVSDVLAALPADVLSRLDGAAAPSGSAVELTFKDGTKVLWGDASDSEVKSKVVAALVNSHRADGAALIDVSAPMHPVVR</sequence>
<evidence type="ECO:0000256" key="4">
    <source>
        <dbReference type="ARBA" id="ARBA00022989"/>
    </source>
</evidence>
<evidence type="ECO:0000313" key="11">
    <source>
        <dbReference type="Proteomes" id="UP000249516"/>
    </source>
</evidence>